<gene>
    <name evidence="8 9" type="primary">atpH</name>
    <name evidence="9" type="ORF">HMPREF9098_1249</name>
</gene>
<dbReference type="GO" id="GO:0005886">
    <property type="term" value="C:plasma membrane"/>
    <property type="evidence" value="ECO:0007669"/>
    <property type="project" value="UniProtKB-SubCell"/>
</dbReference>
<dbReference type="InterPro" id="IPR000711">
    <property type="entry name" value="ATPase_OSCP/dsu"/>
</dbReference>
<sequence>MIEFATVARPYAKALYELAEEKAQTQSWLDGLAQLAWLVEQPKMSGLLQDSSSDAEQKAMDIIRLMDGVEAVKSAEFKNFICVVAQEKRLMALPEIFNHYKSLVLQKDQAKQAIIYTAYDVASEGQGAKIVSDLEQRFNVRLQATFKTDPELIGGVKVVMGDQILDLSVQGKLQQLYTTMMN</sequence>
<evidence type="ECO:0000256" key="2">
    <source>
        <dbReference type="ARBA" id="ARBA00022448"/>
    </source>
</evidence>
<organism evidence="9 10">
    <name type="scientific">Kingella denitrificans ATCC 33394</name>
    <dbReference type="NCBI Taxonomy" id="888741"/>
    <lineage>
        <taxon>Bacteria</taxon>
        <taxon>Pseudomonadati</taxon>
        <taxon>Pseudomonadota</taxon>
        <taxon>Betaproteobacteria</taxon>
        <taxon>Neisseriales</taxon>
        <taxon>Neisseriaceae</taxon>
        <taxon>Kingella</taxon>
    </lineage>
</organism>
<dbReference type="HAMAP" id="MF_01416">
    <property type="entry name" value="ATP_synth_delta_bact"/>
    <property type="match status" value="1"/>
</dbReference>
<dbReference type="STRING" id="888741.HMPREF9098_1249"/>
<evidence type="ECO:0000256" key="7">
    <source>
        <dbReference type="ARBA" id="ARBA00023310"/>
    </source>
</evidence>
<evidence type="ECO:0000313" key="10">
    <source>
        <dbReference type="Proteomes" id="UP000004088"/>
    </source>
</evidence>
<keyword evidence="4 8" id="KW-0406">Ion transport</keyword>
<dbReference type="InterPro" id="IPR026015">
    <property type="entry name" value="ATP_synth_OSCP/delta_N_sf"/>
</dbReference>
<keyword evidence="2 8" id="KW-0813">Transport</keyword>
<evidence type="ECO:0000256" key="5">
    <source>
        <dbReference type="ARBA" id="ARBA00023136"/>
    </source>
</evidence>
<keyword evidence="3 8" id="KW-0375">Hydrogen ion transport</keyword>
<keyword evidence="8" id="KW-1003">Cell membrane</keyword>
<dbReference type="RefSeq" id="WP_003782776.1">
    <property type="nucleotide sequence ID" value="NZ_GL870929.1"/>
</dbReference>
<dbReference type="NCBIfam" id="NF004402">
    <property type="entry name" value="PRK05758.2-2"/>
    <property type="match status" value="1"/>
</dbReference>
<reference evidence="9 10" key="1">
    <citation type="submission" date="2011-01" db="EMBL/GenBank/DDBJ databases">
        <authorList>
            <person name="Muzny D."/>
            <person name="Qin X."/>
            <person name="Deng J."/>
            <person name="Jiang H."/>
            <person name="Liu Y."/>
            <person name="Qu J."/>
            <person name="Song X.-Z."/>
            <person name="Zhang L."/>
            <person name="Thornton R."/>
            <person name="Coyle M."/>
            <person name="Francisco L."/>
            <person name="Jackson L."/>
            <person name="Javaid M."/>
            <person name="Korchina V."/>
            <person name="Kovar C."/>
            <person name="Mata R."/>
            <person name="Mathew T."/>
            <person name="Ngo R."/>
            <person name="Nguyen L."/>
            <person name="Nguyen N."/>
            <person name="Okwuonu G."/>
            <person name="Ongeri F."/>
            <person name="Pham C."/>
            <person name="Simmons D."/>
            <person name="Wilczek-Boney K."/>
            <person name="Hale W."/>
            <person name="Jakkamsetti A."/>
            <person name="Pham P."/>
            <person name="Ruth R."/>
            <person name="San Lucas F."/>
            <person name="Warren J."/>
            <person name="Zhang J."/>
            <person name="Zhao Z."/>
            <person name="Zhou C."/>
            <person name="Zhu D."/>
            <person name="Lee S."/>
            <person name="Bess C."/>
            <person name="Blankenburg K."/>
            <person name="Forbes L."/>
            <person name="Fu Q."/>
            <person name="Gubbala S."/>
            <person name="Hirani K."/>
            <person name="Jayaseelan J.C."/>
            <person name="Lara F."/>
            <person name="Munidasa M."/>
            <person name="Palculict T."/>
            <person name="Patil S."/>
            <person name="Pu L.-L."/>
            <person name="Saada N."/>
            <person name="Tang L."/>
            <person name="Weissenberger G."/>
            <person name="Zhu Y."/>
            <person name="Hemphill L."/>
            <person name="Shang Y."/>
            <person name="Youmans B."/>
            <person name="Ayvaz T."/>
            <person name="Ross M."/>
            <person name="Santibanez J."/>
            <person name="Aqrawi P."/>
            <person name="Gross S."/>
            <person name="Joshi V."/>
            <person name="Fowler G."/>
            <person name="Nazareth L."/>
            <person name="Reid J."/>
            <person name="Worley K."/>
            <person name="Petrosino J."/>
            <person name="Highlander S."/>
            <person name="Gibbs R."/>
        </authorList>
    </citation>
    <scope>NUCLEOTIDE SEQUENCE [LARGE SCALE GENOMIC DNA]</scope>
    <source>
        <strain evidence="9 10">ATCC 33394</strain>
    </source>
</reference>
<keyword evidence="10" id="KW-1185">Reference proteome</keyword>
<keyword evidence="9" id="KW-0378">Hydrolase</keyword>
<name>F0EZR4_9NEIS</name>
<evidence type="ECO:0000313" key="9">
    <source>
        <dbReference type="EMBL" id="EGC17233.1"/>
    </source>
</evidence>
<dbReference type="PRINTS" id="PR00125">
    <property type="entry name" value="ATPASEDELTA"/>
</dbReference>
<comment type="caution">
    <text evidence="9">The sequence shown here is derived from an EMBL/GenBank/DDBJ whole genome shotgun (WGS) entry which is preliminary data.</text>
</comment>
<keyword evidence="7 8" id="KW-0066">ATP synthesis</keyword>
<protein>
    <recommendedName>
        <fullName evidence="8">ATP synthase subunit delta</fullName>
    </recommendedName>
    <alternativeName>
        <fullName evidence="8">ATP synthase F(1) sector subunit delta</fullName>
    </alternativeName>
    <alternativeName>
        <fullName evidence="8">F-type ATPase subunit delta</fullName>
        <shortName evidence="8">F-ATPase subunit delta</shortName>
    </alternativeName>
</protein>
<comment type="similarity">
    <text evidence="8">Belongs to the ATPase delta chain family.</text>
</comment>
<dbReference type="Proteomes" id="UP000004088">
    <property type="component" value="Unassembled WGS sequence"/>
</dbReference>
<dbReference type="Gene3D" id="1.10.520.20">
    <property type="entry name" value="N-terminal domain of the delta subunit of the F1F0-ATP synthase"/>
    <property type="match status" value="1"/>
</dbReference>
<dbReference type="Pfam" id="PF00213">
    <property type="entry name" value="OSCP"/>
    <property type="match status" value="1"/>
</dbReference>
<comment type="function">
    <text evidence="8">F(1)F(0) ATP synthase produces ATP from ADP in the presence of a proton or sodium gradient. F-type ATPases consist of two structural domains, F(1) containing the extramembraneous catalytic core and F(0) containing the membrane proton channel, linked together by a central stalk and a peripheral stalk. During catalysis, ATP synthesis in the catalytic domain of F(1) is coupled via a rotary mechanism of the central stalk subunits to proton translocation.</text>
</comment>
<keyword evidence="6 8" id="KW-0139">CF(1)</keyword>
<dbReference type="GO" id="GO:0016787">
    <property type="term" value="F:hydrolase activity"/>
    <property type="evidence" value="ECO:0007669"/>
    <property type="project" value="UniProtKB-KW"/>
</dbReference>
<dbReference type="GO" id="GO:0046933">
    <property type="term" value="F:proton-transporting ATP synthase activity, rotational mechanism"/>
    <property type="evidence" value="ECO:0007669"/>
    <property type="project" value="UniProtKB-UniRule"/>
</dbReference>
<evidence type="ECO:0000256" key="4">
    <source>
        <dbReference type="ARBA" id="ARBA00023065"/>
    </source>
</evidence>
<dbReference type="SUPFAM" id="SSF47928">
    <property type="entry name" value="N-terminal domain of the delta subunit of the F1F0-ATP synthase"/>
    <property type="match status" value="1"/>
</dbReference>
<dbReference type="NCBIfam" id="TIGR01145">
    <property type="entry name" value="ATP_synt_delta"/>
    <property type="match status" value="1"/>
</dbReference>
<dbReference type="HOGENOM" id="CLU_085114_3_0_4"/>
<dbReference type="PANTHER" id="PTHR11910">
    <property type="entry name" value="ATP SYNTHASE DELTA CHAIN"/>
    <property type="match status" value="1"/>
</dbReference>
<evidence type="ECO:0000256" key="3">
    <source>
        <dbReference type="ARBA" id="ARBA00022781"/>
    </source>
</evidence>
<dbReference type="GO" id="GO:0045259">
    <property type="term" value="C:proton-transporting ATP synthase complex"/>
    <property type="evidence" value="ECO:0007669"/>
    <property type="project" value="UniProtKB-KW"/>
</dbReference>
<accession>F0EZR4</accession>
<evidence type="ECO:0000256" key="6">
    <source>
        <dbReference type="ARBA" id="ARBA00023196"/>
    </source>
</evidence>
<evidence type="ECO:0000256" key="1">
    <source>
        <dbReference type="ARBA" id="ARBA00004370"/>
    </source>
</evidence>
<evidence type="ECO:0000256" key="8">
    <source>
        <dbReference type="HAMAP-Rule" id="MF_01416"/>
    </source>
</evidence>
<dbReference type="AlphaFoldDB" id="F0EZR4"/>
<proteinExistence type="inferred from homology"/>
<dbReference type="EMBL" id="AEWV01000021">
    <property type="protein sequence ID" value="EGC17233.1"/>
    <property type="molecule type" value="Genomic_DNA"/>
</dbReference>
<comment type="subcellular location">
    <subcellularLocation>
        <location evidence="8">Cell membrane</location>
        <topology evidence="8">Peripheral membrane protein</topology>
    </subcellularLocation>
    <subcellularLocation>
        <location evidence="1">Membrane</location>
    </subcellularLocation>
</comment>
<comment type="function">
    <text evidence="8">This protein is part of the stalk that links CF(0) to CF(1). It either transmits conformational changes from CF(0) to CF(1) or is implicated in proton conduction.</text>
</comment>
<keyword evidence="5 8" id="KW-0472">Membrane</keyword>